<dbReference type="SMART" id="SM00791">
    <property type="entry name" value="Agglutinin"/>
    <property type="match status" value="2"/>
</dbReference>
<dbReference type="Proteomes" id="UP000187203">
    <property type="component" value="Unassembled WGS sequence"/>
</dbReference>
<evidence type="ECO:0000313" key="3">
    <source>
        <dbReference type="Proteomes" id="UP000187203"/>
    </source>
</evidence>
<organism evidence="2 3">
    <name type="scientific">Corchorus olitorius</name>
    <dbReference type="NCBI Taxonomy" id="93759"/>
    <lineage>
        <taxon>Eukaryota</taxon>
        <taxon>Viridiplantae</taxon>
        <taxon>Streptophyta</taxon>
        <taxon>Embryophyta</taxon>
        <taxon>Tracheophyta</taxon>
        <taxon>Spermatophyta</taxon>
        <taxon>Magnoliopsida</taxon>
        <taxon>eudicotyledons</taxon>
        <taxon>Gunneridae</taxon>
        <taxon>Pentapetalae</taxon>
        <taxon>rosids</taxon>
        <taxon>malvids</taxon>
        <taxon>Malvales</taxon>
        <taxon>Malvaceae</taxon>
        <taxon>Grewioideae</taxon>
        <taxon>Apeibeae</taxon>
        <taxon>Corchorus</taxon>
    </lineage>
</organism>
<protein>
    <submittedName>
        <fullName evidence="2">Agglutinin</fullName>
    </submittedName>
</protein>
<dbReference type="InterPro" id="IPR036242">
    <property type="entry name" value="Agglutinin_dom_sf"/>
</dbReference>
<dbReference type="Gene3D" id="2.170.15.10">
    <property type="entry name" value="Proaerolysin, chain A, domain 3"/>
    <property type="match status" value="1"/>
</dbReference>
<dbReference type="PANTHER" id="PTHR39244">
    <property type="entry name" value="NATTERIN-4"/>
    <property type="match status" value="1"/>
</dbReference>
<feature type="domain" description="Agglutinin" evidence="1">
    <location>
        <begin position="169"/>
        <end position="314"/>
    </location>
</feature>
<accession>A0A1R3HSK3</accession>
<evidence type="ECO:0000313" key="2">
    <source>
        <dbReference type="EMBL" id="OMO73375.1"/>
    </source>
</evidence>
<dbReference type="SUPFAM" id="SSF50382">
    <property type="entry name" value="Agglutinin"/>
    <property type="match status" value="2"/>
</dbReference>
<feature type="domain" description="Agglutinin" evidence="1">
    <location>
        <begin position="3"/>
        <end position="164"/>
    </location>
</feature>
<evidence type="ECO:0000259" key="1">
    <source>
        <dbReference type="SMART" id="SM00791"/>
    </source>
</evidence>
<reference evidence="3" key="1">
    <citation type="submission" date="2013-09" db="EMBL/GenBank/DDBJ databases">
        <title>Corchorus olitorius genome sequencing.</title>
        <authorList>
            <person name="Alam M."/>
            <person name="Haque M.S."/>
            <person name="Islam M.S."/>
            <person name="Emdad E.M."/>
            <person name="Islam M.M."/>
            <person name="Ahmed B."/>
            <person name="Halim A."/>
            <person name="Hossen Q.M.M."/>
            <person name="Hossain M.Z."/>
            <person name="Ahmed R."/>
            <person name="Khan M.M."/>
            <person name="Islam R."/>
            <person name="Rashid M.M."/>
            <person name="Khan S.A."/>
            <person name="Rahman M.S."/>
            <person name="Alam M."/>
            <person name="Yahiya A.S."/>
            <person name="Khan M.S."/>
            <person name="Azam M.S."/>
            <person name="Haque T."/>
            <person name="Lashkar M.Z.H."/>
            <person name="Akhand A.I."/>
            <person name="Morshed G."/>
            <person name="Roy S."/>
            <person name="Uddin K.S."/>
            <person name="Rabeya T."/>
            <person name="Hossain A.S."/>
            <person name="Chowdhury A."/>
            <person name="Snigdha A.R."/>
            <person name="Mortoza M.S."/>
            <person name="Matin S.A."/>
            <person name="Hoque S.M.E."/>
            <person name="Islam M.K."/>
            <person name="Roy D.K."/>
            <person name="Haider R."/>
            <person name="Moosa M.M."/>
            <person name="Elias S.M."/>
            <person name="Hasan A.M."/>
            <person name="Jahan S."/>
            <person name="Shafiuddin M."/>
            <person name="Mahmood N."/>
            <person name="Shommy N.S."/>
        </authorList>
    </citation>
    <scope>NUCLEOTIDE SEQUENCE [LARGE SCALE GENOMIC DNA]</scope>
    <source>
        <strain evidence="3">cv. O-4</strain>
    </source>
</reference>
<dbReference type="CDD" id="cd00257">
    <property type="entry name" value="beta-trefoil_FSCN-like"/>
    <property type="match status" value="1"/>
</dbReference>
<proteinExistence type="predicted"/>
<dbReference type="PANTHER" id="PTHR39244:SF5">
    <property type="entry name" value="NATTERIN-3-LIKE"/>
    <property type="match status" value="1"/>
</dbReference>
<comment type="caution">
    <text evidence="2">The sequence shown here is derived from an EMBL/GenBank/DDBJ whole genome shotgun (WGS) entry which is preliminary data.</text>
</comment>
<dbReference type="EMBL" id="AWUE01019450">
    <property type="protein sequence ID" value="OMO73375.1"/>
    <property type="molecule type" value="Genomic_DNA"/>
</dbReference>
<sequence>MEVMLPGFIVLKYLSRPEYMSYSRGGSSDDGYVRMSETYPESPYARFAVEVSKVNRAGSLVHIRSFQRNRYLERTPNNPSITGISDGGLNWITATAEKPEEDRSKESCTLFRFTRVDNNTFRILHVQSNCELSLWRPASGNSLVRADASINTATATGDVFEIIDWNSLMILPKYVAFRGQNGNYLRVTTIQGQGQVPYLQFSATDRGDANASFEIIYTGNPDGSIRIKSLSTNRFWQRSRAADWILADSNDTTNNNRDTLFRAVKVNHDTIALRSMGNSRFCKSFTARESTGVIHCLNTATDTVDEFARLKVEEAVLNRQYSNIRYDFANARVYNDEILVVTRNSASNHTQEDSSLEVGFTYTEEQTSTWNNSHSLTLSLLSSVSFGKPLIIAGTIELSHEIQRITEWGKTHSTSLDLTTTKTVDVPPMTRVTVDVVATNGLCDVPFSYTQIDTLYNGTRVTTPVVGGMYTGSNYFNLDFVTREDPLTAPSSEI</sequence>
<dbReference type="CDD" id="cd20216">
    <property type="entry name" value="PFM_HFR-2-like"/>
    <property type="match status" value="1"/>
</dbReference>
<gene>
    <name evidence="2" type="ORF">COLO4_27140</name>
</gene>
<dbReference type="Gene3D" id="2.80.10.50">
    <property type="match status" value="2"/>
</dbReference>
<dbReference type="InterPro" id="IPR053237">
    <property type="entry name" value="Natterin_C"/>
</dbReference>
<dbReference type="SUPFAM" id="SSF56973">
    <property type="entry name" value="Aerolisin/ETX pore-forming domain"/>
    <property type="match status" value="1"/>
</dbReference>
<keyword evidence="3" id="KW-1185">Reference proteome</keyword>
<dbReference type="OrthoDB" id="4948898at2759"/>
<dbReference type="Pfam" id="PF07468">
    <property type="entry name" value="Agglutinin"/>
    <property type="match status" value="2"/>
</dbReference>
<dbReference type="InterPro" id="IPR008998">
    <property type="entry name" value="Agglutinin"/>
</dbReference>
<dbReference type="AlphaFoldDB" id="A0A1R3HSK3"/>
<name>A0A1R3HSK3_9ROSI</name>